<reference evidence="7" key="1">
    <citation type="submission" date="2016-11" db="EMBL/GenBank/DDBJ databases">
        <authorList>
            <person name="Varghese N."/>
            <person name="Submissions S."/>
        </authorList>
    </citation>
    <scope>NUCLEOTIDE SEQUENCE [LARGE SCALE GENOMIC DNA]</scope>
    <source>
        <strain evidence="7">DSM 21264</strain>
    </source>
</reference>
<keyword evidence="3" id="KW-0998">Cell outer membrane</keyword>
<keyword evidence="7" id="KW-1185">Reference proteome</keyword>
<dbReference type="PANTHER" id="PTHR30329:SF21">
    <property type="entry name" value="LIPOPROTEIN YIAD-RELATED"/>
    <property type="match status" value="1"/>
</dbReference>
<dbReference type="InterPro" id="IPR036737">
    <property type="entry name" value="OmpA-like_sf"/>
</dbReference>
<proteinExistence type="predicted"/>
<accession>A0A1M5C9M8</accession>
<evidence type="ECO:0000256" key="3">
    <source>
        <dbReference type="ARBA" id="ARBA00023237"/>
    </source>
</evidence>
<dbReference type="EMBL" id="FQUH01000011">
    <property type="protein sequence ID" value="SHF51122.1"/>
    <property type="molecule type" value="Genomic_DNA"/>
</dbReference>
<evidence type="ECO:0000259" key="5">
    <source>
        <dbReference type="PROSITE" id="PS51123"/>
    </source>
</evidence>
<dbReference type="CDD" id="cd07185">
    <property type="entry name" value="OmpA_C-like"/>
    <property type="match status" value="1"/>
</dbReference>
<dbReference type="InterPro" id="IPR006665">
    <property type="entry name" value="OmpA-like"/>
</dbReference>
<feature type="domain" description="OmpA-like" evidence="5">
    <location>
        <begin position="87"/>
        <end position="204"/>
    </location>
</feature>
<keyword evidence="2 4" id="KW-0472">Membrane</keyword>
<comment type="subcellular location">
    <subcellularLocation>
        <location evidence="1">Cell outer membrane</location>
    </subcellularLocation>
</comment>
<dbReference type="AlphaFoldDB" id="A0A1M5C9M8"/>
<dbReference type="RefSeq" id="WP_072959827.1">
    <property type="nucleotide sequence ID" value="NZ_FQUH01000011.1"/>
</dbReference>
<evidence type="ECO:0000313" key="7">
    <source>
        <dbReference type="Proteomes" id="UP000184159"/>
    </source>
</evidence>
<dbReference type="PROSITE" id="PS51123">
    <property type="entry name" value="OMPA_2"/>
    <property type="match status" value="1"/>
</dbReference>
<dbReference type="InterPro" id="IPR050330">
    <property type="entry name" value="Bact_OuterMem_StrucFunc"/>
</dbReference>
<protein>
    <submittedName>
        <fullName evidence="6">Outer membrane protein OmpA</fullName>
    </submittedName>
</protein>
<gene>
    <name evidence="6" type="ORF">SAMN02745781_02487</name>
</gene>
<dbReference type="Proteomes" id="UP000184159">
    <property type="component" value="Unassembled WGS sequence"/>
</dbReference>
<dbReference type="InterPro" id="IPR006664">
    <property type="entry name" value="OMP_bac"/>
</dbReference>
<organism evidence="6 7">
    <name type="scientific">Vibrio gazogenes DSM 21264 = NBRC 103151</name>
    <dbReference type="NCBI Taxonomy" id="1123492"/>
    <lineage>
        <taxon>Bacteria</taxon>
        <taxon>Pseudomonadati</taxon>
        <taxon>Pseudomonadota</taxon>
        <taxon>Gammaproteobacteria</taxon>
        <taxon>Vibrionales</taxon>
        <taxon>Vibrionaceae</taxon>
        <taxon>Vibrio</taxon>
    </lineage>
</organism>
<dbReference type="Pfam" id="PF00691">
    <property type="entry name" value="OmpA"/>
    <property type="match status" value="1"/>
</dbReference>
<name>A0A1M5C9M8_VIBGA</name>
<evidence type="ECO:0000256" key="1">
    <source>
        <dbReference type="ARBA" id="ARBA00004442"/>
    </source>
</evidence>
<sequence>MKFIVYLLSFCLFGCGSLVTERLFDDNMLDRAPKNSSDVIYPEWGQDPEATRSGVQGPQGQKRADSTYLSLQRFLLKNRIDYEVLPGQFMIVRVKRTIQFAVGSATVAPESRLWLEKVNNYLATAYGLELVIDGHTDDLGNAHYNDQLSKKRAEAVKRIIANNRVSLDSIYTRGYGDVVPACTNQTQKGKACNRRVELFFILPS</sequence>
<dbReference type="GO" id="GO:0009279">
    <property type="term" value="C:cell outer membrane"/>
    <property type="evidence" value="ECO:0007669"/>
    <property type="project" value="UniProtKB-SubCell"/>
</dbReference>
<dbReference type="PRINTS" id="PR01021">
    <property type="entry name" value="OMPADOMAIN"/>
</dbReference>
<evidence type="ECO:0000256" key="2">
    <source>
        <dbReference type="ARBA" id="ARBA00023136"/>
    </source>
</evidence>
<dbReference type="Gene3D" id="3.30.1330.60">
    <property type="entry name" value="OmpA-like domain"/>
    <property type="match status" value="1"/>
</dbReference>
<evidence type="ECO:0000313" key="6">
    <source>
        <dbReference type="EMBL" id="SHF51122.1"/>
    </source>
</evidence>
<evidence type="ECO:0000256" key="4">
    <source>
        <dbReference type="PROSITE-ProRule" id="PRU00473"/>
    </source>
</evidence>
<dbReference type="SUPFAM" id="SSF103088">
    <property type="entry name" value="OmpA-like"/>
    <property type="match status" value="1"/>
</dbReference>
<dbReference type="PANTHER" id="PTHR30329">
    <property type="entry name" value="STATOR ELEMENT OF FLAGELLAR MOTOR COMPLEX"/>
    <property type="match status" value="1"/>
</dbReference>